<organism evidence="3">
    <name type="scientific">Sesamum calycinum</name>
    <dbReference type="NCBI Taxonomy" id="2727403"/>
    <lineage>
        <taxon>Eukaryota</taxon>
        <taxon>Viridiplantae</taxon>
        <taxon>Streptophyta</taxon>
        <taxon>Embryophyta</taxon>
        <taxon>Tracheophyta</taxon>
        <taxon>Spermatophyta</taxon>
        <taxon>Magnoliopsida</taxon>
        <taxon>eudicotyledons</taxon>
        <taxon>Gunneridae</taxon>
        <taxon>Pentapetalae</taxon>
        <taxon>asterids</taxon>
        <taxon>lamiids</taxon>
        <taxon>Lamiales</taxon>
        <taxon>Pedaliaceae</taxon>
        <taxon>Sesamum</taxon>
    </lineage>
</organism>
<dbReference type="SUPFAM" id="SSF53098">
    <property type="entry name" value="Ribonuclease H-like"/>
    <property type="match status" value="1"/>
</dbReference>
<dbReference type="InterPro" id="IPR036397">
    <property type="entry name" value="RNaseH_sf"/>
</dbReference>
<reference evidence="3" key="1">
    <citation type="submission" date="2020-06" db="EMBL/GenBank/DDBJ databases">
        <authorList>
            <person name="Li T."/>
            <person name="Hu X."/>
            <person name="Zhang T."/>
            <person name="Song X."/>
            <person name="Zhang H."/>
            <person name="Dai N."/>
            <person name="Sheng W."/>
            <person name="Hou X."/>
            <person name="Wei L."/>
        </authorList>
    </citation>
    <scope>NUCLEOTIDE SEQUENCE</scope>
    <source>
        <strain evidence="3">KEN8</strain>
        <tissue evidence="3">Leaf</tissue>
    </source>
</reference>
<dbReference type="Pfam" id="PF07727">
    <property type="entry name" value="RVT_2"/>
    <property type="match status" value="1"/>
</dbReference>
<feature type="domain" description="Reverse transcriptase Ty1/copia-type" evidence="1">
    <location>
        <begin position="204"/>
        <end position="273"/>
    </location>
</feature>
<name>A0AAW2QJV9_9LAMI</name>
<dbReference type="CDD" id="cd09272">
    <property type="entry name" value="RNase_HI_RT_Ty1"/>
    <property type="match status" value="1"/>
</dbReference>
<dbReference type="InterPro" id="IPR013103">
    <property type="entry name" value="RVT_2"/>
</dbReference>
<dbReference type="InterPro" id="IPR012337">
    <property type="entry name" value="RNaseH-like_sf"/>
</dbReference>
<sequence length="423" mass="48343">MSGVAEKRNRTLKDMLRSMVSNSTLPESLWGEAPKTAVYILNRVPTKATNKTPYELWTGNKPSLKHLHIWGCPAEARPYRPNEKKLDSRSVSCYFVGYSERSRGYKFYSPTTKLIFESGNARFFEDVDLRGEISFQKIRNPLVAIGCLKPKGTRKAIWRDGCKDNILNGDIDEMIYMMQPENFVSGDLKNMVCKLTKSIYGLNNDIGLLHETKRFLAKNFEIKDLGEASYVLGIEIHRDCSRGILRLSQKNYIEKVLKRYGMQDCKPGDTPVTKGDKFSLKQCPKNNFEEKEMQKIPYSSVVGSLMYAQVCTRLDIAYIIGMLGRYLSNPGLNHWIAAKKVLRYLQRTKDYMLTYRRTDQIEIIRYIDFDFAGCQDRMKSTSGYIYMLAEGTISRKSAKQSLIASSTIAAEFIACYEASNQGI</sequence>
<dbReference type="EMBL" id="JACGWM010000006">
    <property type="protein sequence ID" value="KAL0368210.1"/>
    <property type="molecule type" value="Genomic_DNA"/>
</dbReference>
<proteinExistence type="predicted"/>
<dbReference type="PANTHER" id="PTHR11439">
    <property type="entry name" value="GAG-POL-RELATED RETROTRANSPOSON"/>
    <property type="match status" value="1"/>
</dbReference>
<evidence type="ECO:0000259" key="2">
    <source>
        <dbReference type="Pfam" id="PF25597"/>
    </source>
</evidence>
<accession>A0AAW2QJV9</accession>
<reference evidence="3" key="2">
    <citation type="journal article" date="2024" name="Plant">
        <title>Genomic evolution and insights into agronomic trait innovations of Sesamum species.</title>
        <authorList>
            <person name="Miao H."/>
            <person name="Wang L."/>
            <person name="Qu L."/>
            <person name="Liu H."/>
            <person name="Sun Y."/>
            <person name="Le M."/>
            <person name="Wang Q."/>
            <person name="Wei S."/>
            <person name="Zheng Y."/>
            <person name="Lin W."/>
            <person name="Duan Y."/>
            <person name="Cao H."/>
            <person name="Xiong S."/>
            <person name="Wang X."/>
            <person name="Wei L."/>
            <person name="Li C."/>
            <person name="Ma Q."/>
            <person name="Ju M."/>
            <person name="Zhao R."/>
            <person name="Li G."/>
            <person name="Mu C."/>
            <person name="Tian Q."/>
            <person name="Mei H."/>
            <person name="Zhang T."/>
            <person name="Gao T."/>
            <person name="Zhang H."/>
        </authorList>
    </citation>
    <scope>NUCLEOTIDE SEQUENCE</scope>
    <source>
        <strain evidence="3">KEN8</strain>
    </source>
</reference>
<dbReference type="Gene3D" id="3.30.420.10">
    <property type="entry name" value="Ribonuclease H-like superfamily/Ribonuclease H"/>
    <property type="match status" value="1"/>
</dbReference>
<dbReference type="PANTHER" id="PTHR11439:SF467">
    <property type="entry name" value="INTEGRASE CATALYTIC DOMAIN-CONTAINING PROTEIN"/>
    <property type="match status" value="1"/>
</dbReference>
<evidence type="ECO:0000313" key="3">
    <source>
        <dbReference type="EMBL" id="KAL0368210.1"/>
    </source>
</evidence>
<dbReference type="Pfam" id="PF25597">
    <property type="entry name" value="SH3_retrovirus"/>
    <property type="match status" value="1"/>
</dbReference>
<dbReference type="AlphaFoldDB" id="A0AAW2QJV9"/>
<protein>
    <submittedName>
        <fullName evidence="3">Retrovirus-related Pol polyprotein from transposon TNT 1-94</fullName>
    </submittedName>
</protein>
<gene>
    <name evidence="3" type="ORF">Scaly_1039900</name>
</gene>
<comment type="caution">
    <text evidence="3">The sequence shown here is derived from an EMBL/GenBank/DDBJ whole genome shotgun (WGS) entry which is preliminary data.</text>
</comment>
<evidence type="ECO:0000259" key="1">
    <source>
        <dbReference type="Pfam" id="PF07727"/>
    </source>
</evidence>
<dbReference type="InterPro" id="IPR057670">
    <property type="entry name" value="SH3_retrovirus"/>
</dbReference>
<feature type="domain" description="Retroviral polymerase SH3-like" evidence="2">
    <location>
        <begin position="80"/>
        <end position="128"/>
    </location>
</feature>
<dbReference type="GO" id="GO:0003676">
    <property type="term" value="F:nucleic acid binding"/>
    <property type="evidence" value="ECO:0007669"/>
    <property type="project" value="InterPro"/>
</dbReference>